<keyword evidence="5" id="KW-0325">Glycoprotein</keyword>
<name>A0A8K0J0U5_9HYPO</name>
<protein>
    <recommendedName>
        <fullName evidence="11">CFEM domain-containing protein</fullName>
    </recommendedName>
</protein>
<accession>A0A8K0J0U5</accession>
<evidence type="ECO:0000256" key="4">
    <source>
        <dbReference type="ARBA" id="ARBA00022525"/>
    </source>
</evidence>
<evidence type="ECO:0000256" key="2">
    <source>
        <dbReference type="ARBA" id="ARBA00004613"/>
    </source>
</evidence>
<keyword evidence="5" id="KW-0472">Membrane</keyword>
<keyword evidence="5" id="KW-0336">GPI-anchor</keyword>
<keyword evidence="7 9" id="KW-1015">Disulfide bond</keyword>
<keyword evidence="13" id="KW-1185">Reference proteome</keyword>
<feature type="disulfide bond" evidence="9">
    <location>
        <begin position="43"/>
        <end position="50"/>
    </location>
</feature>
<comment type="similarity">
    <text evidence="3">Belongs to the RBT5 family.</text>
</comment>
<comment type="caution">
    <text evidence="9">Lacks conserved residue(s) required for the propagation of feature annotation.</text>
</comment>
<sequence>MNIYILLALLVPTLDAIALTDIQRLLPGCALQCLAEQVLAHGCALDELVCHCRRIEPIIQGLAPCLVKAGCNLQELTATGKAIYEVCSAVSDNTTVTLAAPTTIPTAAAGKTASRAVWMGVGVGLAMAAWW</sequence>
<evidence type="ECO:0000313" key="13">
    <source>
        <dbReference type="Proteomes" id="UP000811619"/>
    </source>
</evidence>
<feature type="domain" description="CFEM" evidence="11">
    <location>
        <begin position="1"/>
        <end position="114"/>
    </location>
</feature>
<evidence type="ECO:0000256" key="6">
    <source>
        <dbReference type="ARBA" id="ARBA00022729"/>
    </source>
</evidence>
<dbReference type="EMBL" id="SRPY01000899">
    <property type="protein sequence ID" value="KAG5916358.1"/>
    <property type="molecule type" value="Genomic_DNA"/>
</dbReference>
<comment type="subcellular location">
    <subcellularLocation>
        <location evidence="1">Membrane</location>
        <topology evidence="1">Lipid-anchor</topology>
        <topology evidence="1">GPI-anchor</topology>
    </subcellularLocation>
    <subcellularLocation>
        <location evidence="2">Secreted</location>
    </subcellularLocation>
</comment>
<dbReference type="GO" id="GO:0098552">
    <property type="term" value="C:side of membrane"/>
    <property type="evidence" value="ECO:0007669"/>
    <property type="project" value="UniProtKB-KW"/>
</dbReference>
<keyword evidence="6 10" id="KW-0732">Signal</keyword>
<evidence type="ECO:0000259" key="11">
    <source>
        <dbReference type="PROSITE" id="PS52012"/>
    </source>
</evidence>
<evidence type="ECO:0000256" key="3">
    <source>
        <dbReference type="ARBA" id="ARBA00010031"/>
    </source>
</evidence>
<gene>
    <name evidence="12" type="ORF">E4U42_007688</name>
</gene>
<evidence type="ECO:0000256" key="7">
    <source>
        <dbReference type="ARBA" id="ARBA00023157"/>
    </source>
</evidence>
<evidence type="ECO:0000256" key="10">
    <source>
        <dbReference type="SAM" id="SignalP"/>
    </source>
</evidence>
<dbReference type="InterPro" id="IPR008427">
    <property type="entry name" value="Extracellular_membr_CFEM_dom"/>
</dbReference>
<comment type="caution">
    <text evidence="12">The sequence shown here is derived from an EMBL/GenBank/DDBJ whole genome shotgun (WGS) entry which is preliminary data.</text>
</comment>
<reference evidence="12" key="1">
    <citation type="journal article" date="2020" name="bioRxiv">
        <title>Whole genome comparisons of ergot fungi reveals the divergence and evolution of species within the genus Claviceps are the result of varying mechanisms driving genome evolution and host range expansion.</title>
        <authorList>
            <person name="Wyka S.A."/>
            <person name="Mondo S.J."/>
            <person name="Liu M."/>
            <person name="Dettman J."/>
            <person name="Nalam V."/>
            <person name="Broders K.D."/>
        </authorList>
    </citation>
    <scope>NUCLEOTIDE SEQUENCE</scope>
    <source>
        <strain evidence="12">CCC 489</strain>
    </source>
</reference>
<dbReference type="GO" id="GO:0005576">
    <property type="term" value="C:extracellular region"/>
    <property type="evidence" value="ECO:0007669"/>
    <property type="project" value="UniProtKB-SubCell"/>
</dbReference>
<keyword evidence="8" id="KW-0449">Lipoprotein</keyword>
<evidence type="ECO:0000256" key="1">
    <source>
        <dbReference type="ARBA" id="ARBA00004589"/>
    </source>
</evidence>
<evidence type="ECO:0000256" key="5">
    <source>
        <dbReference type="ARBA" id="ARBA00022622"/>
    </source>
</evidence>
<dbReference type="Pfam" id="PF05730">
    <property type="entry name" value="CFEM"/>
    <property type="match status" value="1"/>
</dbReference>
<feature type="chain" id="PRO_5035464612" description="CFEM domain-containing protein" evidence="10">
    <location>
        <begin position="17"/>
        <end position="131"/>
    </location>
</feature>
<dbReference type="AlphaFoldDB" id="A0A8K0J0U5"/>
<proteinExistence type="inferred from homology"/>
<dbReference type="PROSITE" id="PS52012">
    <property type="entry name" value="CFEM"/>
    <property type="match status" value="1"/>
</dbReference>
<feature type="signal peptide" evidence="10">
    <location>
        <begin position="1"/>
        <end position="16"/>
    </location>
</feature>
<organism evidence="12 13">
    <name type="scientific">Claviceps africana</name>
    <dbReference type="NCBI Taxonomy" id="83212"/>
    <lineage>
        <taxon>Eukaryota</taxon>
        <taxon>Fungi</taxon>
        <taxon>Dikarya</taxon>
        <taxon>Ascomycota</taxon>
        <taxon>Pezizomycotina</taxon>
        <taxon>Sordariomycetes</taxon>
        <taxon>Hypocreomycetidae</taxon>
        <taxon>Hypocreales</taxon>
        <taxon>Clavicipitaceae</taxon>
        <taxon>Claviceps</taxon>
    </lineage>
</organism>
<dbReference type="SMART" id="SM00747">
    <property type="entry name" value="CFEM"/>
    <property type="match status" value="1"/>
</dbReference>
<evidence type="ECO:0000313" key="12">
    <source>
        <dbReference type="EMBL" id="KAG5916358.1"/>
    </source>
</evidence>
<dbReference type="Proteomes" id="UP000811619">
    <property type="component" value="Unassembled WGS sequence"/>
</dbReference>
<evidence type="ECO:0000256" key="9">
    <source>
        <dbReference type="PROSITE-ProRule" id="PRU01356"/>
    </source>
</evidence>
<evidence type="ECO:0000256" key="8">
    <source>
        <dbReference type="ARBA" id="ARBA00023288"/>
    </source>
</evidence>
<keyword evidence="4" id="KW-0964">Secreted</keyword>
<dbReference type="OrthoDB" id="3767534at2759"/>